<gene>
    <name evidence="1" type="ORF">PHYBLDRAFT_153552</name>
</gene>
<dbReference type="InterPro" id="IPR052579">
    <property type="entry name" value="Zinc_finger_SWIM"/>
</dbReference>
<keyword evidence="2" id="KW-1185">Reference proteome</keyword>
<protein>
    <recommendedName>
        <fullName evidence="3">MULE transposase domain-containing protein</fullName>
    </recommendedName>
</protein>
<dbReference type="Proteomes" id="UP000077315">
    <property type="component" value="Unassembled WGS sequence"/>
</dbReference>
<dbReference type="OrthoDB" id="2399838at2759"/>
<accession>A0A167J6S7</accession>
<dbReference type="AlphaFoldDB" id="A0A167J6S7"/>
<evidence type="ECO:0000313" key="1">
    <source>
        <dbReference type="EMBL" id="OAD65308.1"/>
    </source>
</evidence>
<name>A0A167J6S7_PHYB8</name>
<dbReference type="STRING" id="763407.A0A167J6S7"/>
<dbReference type="GeneID" id="28994091"/>
<evidence type="ECO:0008006" key="3">
    <source>
        <dbReference type="Google" id="ProtNLM"/>
    </source>
</evidence>
<evidence type="ECO:0000313" key="2">
    <source>
        <dbReference type="Proteomes" id="UP000077315"/>
    </source>
</evidence>
<dbReference type="RefSeq" id="XP_018283348.1">
    <property type="nucleotide sequence ID" value="XM_018433185.1"/>
</dbReference>
<proteinExistence type="predicted"/>
<organism evidence="1 2">
    <name type="scientific">Phycomyces blakesleeanus (strain ATCC 8743b / DSM 1359 / FGSC 10004 / NBRC 33097 / NRRL 1555)</name>
    <dbReference type="NCBI Taxonomy" id="763407"/>
    <lineage>
        <taxon>Eukaryota</taxon>
        <taxon>Fungi</taxon>
        <taxon>Fungi incertae sedis</taxon>
        <taxon>Mucoromycota</taxon>
        <taxon>Mucoromycotina</taxon>
        <taxon>Mucoromycetes</taxon>
        <taxon>Mucorales</taxon>
        <taxon>Phycomycetaceae</taxon>
        <taxon>Phycomyces</taxon>
    </lineage>
</organism>
<dbReference type="PANTHER" id="PTHR31569:SF4">
    <property type="entry name" value="SWIM-TYPE DOMAIN-CONTAINING PROTEIN"/>
    <property type="match status" value="1"/>
</dbReference>
<dbReference type="InParanoid" id="A0A167J6S7"/>
<dbReference type="PANTHER" id="PTHR31569">
    <property type="entry name" value="SWIM-TYPE DOMAIN-CONTAINING PROTEIN"/>
    <property type="match status" value="1"/>
</dbReference>
<sequence>MLHSNATQLPVANRCIKQILESADKWCIDFTHKTCKSLVDSNKHFYLYTIVVRSNIKNKGVPVCFFVTNAELITILSKWLSRIKSNCSLHVKLVMIDCSPVKISTLEEVFGQSVQVLLCHWHIKRAWEMHIKKDVKITGATYESKHERDAVRVALNLLMYAKTKEAFDQQYKEFVSKFAGHEKSVAYFAMHWHAKCDLWLMAWRLDPRFHTNSLIESYHHILKAYYLGRLRNFWVDRLVYMLSQKLVLTHVEKAKKKKAFDVDHEDALCMIETVEDNLMYKCRSFTDNSVWYELLVKEEFLMMGLQYSLTKKLPIVQNPEVQVVERNEKSATAQNELHLLELDEVSESLFKKLEEWFWDGHNIPDFERLLVSNGRNRCCSSAKV</sequence>
<dbReference type="VEuPathDB" id="FungiDB:PHYBLDRAFT_153552"/>
<reference evidence="2" key="1">
    <citation type="submission" date="2015-06" db="EMBL/GenBank/DDBJ databases">
        <title>Expansion of signal transduction pathways in fungi by whole-genome duplication.</title>
        <authorList>
            <consortium name="DOE Joint Genome Institute"/>
            <person name="Corrochano L.M."/>
            <person name="Kuo A."/>
            <person name="Marcet-Houben M."/>
            <person name="Polaino S."/>
            <person name="Salamov A."/>
            <person name="Villalobos J.M."/>
            <person name="Alvarez M.I."/>
            <person name="Avalos J."/>
            <person name="Benito E.P."/>
            <person name="Benoit I."/>
            <person name="Burger G."/>
            <person name="Camino L.P."/>
            <person name="Canovas D."/>
            <person name="Cerda-Olmedo E."/>
            <person name="Cheng J.-F."/>
            <person name="Dominguez A."/>
            <person name="Elias M."/>
            <person name="Eslava A.P."/>
            <person name="Glaser F."/>
            <person name="Grimwood J."/>
            <person name="Gutierrez G."/>
            <person name="Heitman J."/>
            <person name="Henrissat B."/>
            <person name="Iturriaga E.A."/>
            <person name="Lang B.F."/>
            <person name="Lavin J.L."/>
            <person name="Lee S."/>
            <person name="Li W."/>
            <person name="Lindquist E."/>
            <person name="Lopez-Garcia S."/>
            <person name="Luque E.M."/>
            <person name="Marcos A.T."/>
            <person name="Martin J."/>
            <person name="McCluskey K."/>
            <person name="Medina H.R."/>
            <person name="Miralles-Duran A."/>
            <person name="Miyazaki A."/>
            <person name="Munoz-Torres E."/>
            <person name="Oguiza J.A."/>
            <person name="Ohm R."/>
            <person name="Olmedo M."/>
            <person name="Orejas M."/>
            <person name="Ortiz-Castellanos L."/>
            <person name="Pisabarro A.G."/>
            <person name="Rodriguez-Romero J."/>
            <person name="Ruiz-Herrera J."/>
            <person name="Ruiz-Vazquez R."/>
            <person name="Sanz C."/>
            <person name="Schackwitz W."/>
            <person name="Schmutz J."/>
            <person name="Shahriari M."/>
            <person name="Shelest E."/>
            <person name="Silva-Franco F."/>
            <person name="Soanes D."/>
            <person name="Syed K."/>
            <person name="Tagua V.G."/>
            <person name="Talbot N.J."/>
            <person name="Thon M."/>
            <person name="De vries R.P."/>
            <person name="Wiebenga A."/>
            <person name="Yadav J.S."/>
            <person name="Braun E.L."/>
            <person name="Baker S."/>
            <person name="Garre V."/>
            <person name="Horwitz B."/>
            <person name="Torres-Martinez S."/>
            <person name="Idnurm A."/>
            <person name="Herrera-Estrella A."/>
            <person name="Gabaldon T."/>
            <person name="Grigoriev I.V."/>
        </authorList>
    </citation>
    <scope>NUCLEOTIDE SEQUENCE [LARGE SCALE GENOMIC DNA]</scope>
    <source>
        <strain evidence="2">NRRL 1555(-)</strain>
    </source>
</reference>
<dbReference type="EMBL" id="KV441029">
    <property type="protein sequence ID" value="OAD65308.1"/>
    <property type="molecule type" value="Genomic_DNA"/>
</dbReference>